<dbReference type="InterPro" id="IPR036249">
    <property type="entry name" value="Thioredoxin-like_sf"/>
</dbReference>
<evidence type="ECO:0000313" key="4">
    <source>
        <dbReference type="EMBL" id="GFG38067.1"/>
    </source>
</evidence>
<protein>
    <recommendedName>
        <fullName evidence="3">UAS domain-containing protein</fullName>
    </recommendedName>
</protein>
<accession>A0A6L2Q8J5</accession>
<keyword evidence="5" id="KW-1185">Reference proteome</keyword>
<dbReference type="InterPro" id="IPR006577">
    <property type="entry name" value="UAS"/>
</dbReference>
<name>A0A6L2Q8J5_COPFO</name>
<dbReference type="SMART" id="SM00594">
    <property type="entry name" value="UAS"/>
    <property type="match status" value="1"/>
</dbReference>
<sequence length="279" mass="31913">MADNLSLTAEETEKILQFQDLTGIEDISVCRDVLQRHAWDLEVSVQDQLNMREGRPSVFVSSVQTPAVVNDHSAQRMFVTPSRDTNPHSIRGLFKYVVSLVLQLCYSTVTSILQLTFRLFQPDPRRYVTDPVADVLSFIRLYEENYGYDHPVFYQGTYSQALNDAKQELRFLLVYLHCEEHQDTAKFCRHTLPHPEVISYINSNMLFWACSVTTSEGYRVSQALRENGYPFLAIIVLHDGRMTVVGRLEGPVEPDELIVRLQTIVADNEVALIAARAER</sequence>
<reference evidence="5" key="1">
    <citation type="submission" date="2020-01" db="EMBL/GenBank/DDBJ databases">
        <title>Draft genome sequence of the Termite Coptotermes fromosanus.</title>
        <authorList>
            <person name="Itakura S."/>
            <person name="Yosikawa Y."/>
            <person name="Umezawa K."/>
        </authorList>
    </citation>
    <scope>NUCLEOTIDE SEQUENCE [LARGE SCALE GENOMIC DNA]</scope>
</reference>
<dbReference type="InParanoid" id="A0A6L2Q8J5"/>
<feature type="domain" description="UAS" evidence="3">
    <location>
        <begin position="137"/>
        <end position="262"/>
    </location>
</feature>
<dbReference type="InterPro" id="IPR049483">
    <property type="entry name" value="FAF1_2-like_UAS"/>
</dbReference>
<dbReference type="FunCoup" id="A0A6L2Q8J5">
    <property type="interactions" value="2062"/>
</dbReference>
<evidence type="ECO:0000313" key="5">
    <source>
        <dbReference type="Proteomes" id="UP000502823"/>
    </source>
</evidence>
<dbReference type="OrthoDB" id="1026733at2759"/>
<evidence type="ECO:0000256" key="1">
    <source>
        <dbReference type="ARBA" id="ARBA00004496"/>
    </source>
</evidence>
<dbReference type="Gene3D" id="3.40.30.10">
    <property type="entry name" value="Glutaredoxin"/>
    <property type="match status" value="1"/>
</dbReference>
<organism evidence="4 5">
    <name type="scientific">Coptotermes formosanus</name>
    <name type="common">Formosan subterranean termite</name>
    <dbReference type="NCBI Taxonomy" id="36987"/>
    <lineage>
        <taxon>Eukaryota</taxon>
        <taxon>Metazoa</taxon>
        <taxon>Ecdysozoa</taxon>
        <taxon>Arthropoda</taxon>
        <taxon>Hexapoda</taxon>
        <taxon>Insecta</taxon>
        <taxon>Pterygota</taxon>
        <taxon>Neoptera</taxon>
        <taxon>Polyneoptera</taxon>
        <taxon>Dictyoptera</taxon>
        <taxon>Blattodea</taxon>
        <taxon>Blattoidea</taxon>
        <taxon>Termitoidae</taxon>
        <taxon>Rhinotermitidae</taxon>
        <taxon>Coptotermes</taxon>
    </lineage>
</organism>
<dbReference type="SUPFAM" id="SSF52833">
    <property type="entry name" value="Thioredoxin-like"/>
    <property type="match status" value="1"/>
</dbReference>
<evidence type="ECO:0000259" key="3">
    <source>
        <dbReference type="SMART" id="SM00594"/>
    </source>
</evidence>
<dbReference type="PANTHER" id="PTHR23322:SF1">
    <property type="entry name" value="FAS-ASSOCIATED FACTOR 2"/>
    <property type="match status" value="1"/>
</dbReference>
<dbReference type="Gene3D" id="1.10.8.10">
    <property type="entry name" value="DNA helicase RuvA subunit, C-terminal domain"/>
    <property type="match status" value="1"/>
</dbReference>
<comment type="subcellular location">
    <subcellularLocation>
        <location evidence="1">Cytoplasm</location>
    </subcellularLocation>
</comment>
<dbReference type="GO" id="GO:0005783">
    <property type="term" value="C:endoplasmic reticulum"/>
    <property type="evidence" value="ECO:0007669"/>
    <property type="project" value="TreeGrafter"/>
</dbReference>
<evidence type="ECO:0000256" key="2">
    <source>
        <dbReference type="ARBA" id="ARBA00022490"/>
    </source>
</evidence>
<dbReference type="PANTHER" id="PTHR23322">
    <property type="entry name" value="FAS-ASSOCIATED PROTEIN"/>
    <property type="match status" value="1"/>
</dbReference>
<proteinExistence type="predicted"/>
<keyword evidence="2" id="KW-0963">Cytoplasm</keyword>
<dbReference type="CDD" id="cd14414">
    <property type="entry name" value="UBA_FAF2"/>
    <property type="match status" value="1"/>
</dbReference>
<dbReference type="InterPro" id="IPR054109">
    <property type="entry name" value="UBA_8"/>
</dbReference>
<dbReference type="AlphaFoldDB" id="A0A6L2Q8J5"/>
<comment type="caution">
    <text evidence="4">The sequence shown here is derived from an EMBL/GenBank/DDBJ whole genome shotgun (WGS) entry which is preliminary data.</text>
</comment>
<dbReference type="Pfam" id="PF22566">
    <property type="entry name" value="UBA_8"/>
    <property type="match status" value="1"/>
</dbReference>
<dbReference type="Proteomes" id="UP000502823">
    <property type="component" value="Unassembled WGS sequence"/>
</dbReference>
<dbReference type="EMBL" id="BLKM01012977">
    <property type="protein sequence ID" value="GFG38067.1"/>
    <property type="molecule type" value="Genomic_DNA"/>
</dbReference>
<dbReference type="GO" id="GO:0036503">
    <property type="term" value="P:ERAD pathway"/>
    <property type="evidence" value="ECO:0007669"/>
    <property type="project" value="TreeGrafter"/>
</dbReference>
<dbReference type="InterPro" id="IPR050730">
    <property type="entry name" value="UBX_domain-protein"/>
</dbReference>
<dbReference type="GO" id="GO:0043130">
    <property type="term" value="F:ubiquitin binding"/>
    <property type="evidence" value="ECO:0007669"/>
    <property type="project" value="TreeGrafter"/>
</dbReference>
<gene>
    <name evidence="4" type="ORF">Cfor_02340</name>
</gene>
<dbReference type="Pfam" id="PF21021">
    <property type="entry name" value="FAF1"/>
    <property type="match status" value="1"/>
</dbReference>